<dbReference type="Gene3D" id="3.30.1490.20">
    <property type="entry name" value="ATP-grasp fold, A domain"/>
    <property type="match status" value="1"/>
</dbReference>
<dbReference type="InterPro" id="IPR009720">
    <property type="entry name" value="IMP_biosynth_PurP_C"/>
</dbReference>
<evidence type="ECO:0000256" key="4">
    <source>
        <dbReference type="ARBA" id="ARBA00022723"/>
    </source>
</evidence>
<dbReference type="SUPFAM" id="SSF52440">
    <property type="entry name" value="PreATP-grasp domain"/>
    <property type="match status" value="1"/>
</dbReference>
<evidence type="ECO:0000256" key="8">
    <source>
        <dbReference type="ARBA" id="ARBA00022842"/>
    </source>
</evidence>
<evidence type="ECO:0000259" key="11">
    <source>
        <dbReference type="PROSITE" id="PS50975"/>
    </source>
</evidence>
<evidence type="ECO:0000256" key="2">
    <source>
        <dbReference type="ARBA" id="ARBA00001946"/>
    </source>
</evidence>
<feature type="domain" description="ATP-grasp" evidence="11">
    <location>
        <begin position="98"/>
        <end position="323"/>
    </location>
</feature>
<reference evidence="12 13" key="1">
    <citation type="journal article" date="2016" name="Nat. Commun.">
        <title>Thousands of microbial genomes shed light on interconnected biogeochemical processes in an aquifer system.</title>
        <authorList>
            <person name="Anantharaman K."/>
            <person name="Brown C.T."/>
            <person name="Hug L.A."/>
            <person name="Sharon I."/>
            <person name="Castelle C.J."/>
            <person name="Probst A.J."/>
            <person name="Thomas B.C."/>
            <person name="Singh A."/>
            <person name="Wilkins M.J."/>
            <person name="Karaoz U."/>
            <person name="Brodie E.L."/>
            <person name="Williams K.H."/>
            <person name="Hubbard S.S."/>
            <person name="Banfield J.F."/>
        </authorList>
    </citation>
    <scope>NUCLEOTIDE SEQUENCE [LARGE SCALE GENOMIC DNA]</scope>
</reference>
<evidence type="ECO:0000256" key="3">
    <source>
        <dbReference type="ARBA" id="ARBA00022598"/>
    </source>
</evidence>
<gene>
    <name evidence="12" type="ORF">A3F60_01655</name>
</gene>
<keyword evidence="4" id="KW-0479">Metal-binding</keyword>
<dbReference type="Gene3D" id="3.30.470.20">
    <property type="entry name" value="ATP-grasp fold, B domain"/>
    <property type="match status" value="1"/>
</dbReference>
<dbReference type="GO" id="GO:0016879">
    <property type="term" value="F:ligase activity, forming carbon-nitrogen bonds"/>
    <property type="evidence" value="ECO:0007669"/>
    <property type="project" value="InterPro"/>
</dbReference>
<organism evidence="12 13">
    <name type="scientific">Candidatus Roizmanbacteria bacterium RIFCSPHIGHO2_12_FULL_39_8</name>
    <dbReference type="NCBI Taxonomy" id="1802050"/>
    <lineage>
        <taxon>Bacteria</taxon>
        <taxon>Candidatus Roizmaniibacteriota</taxon>
    </lineage>
</organism>
<dbReference type="Pfam" id="PF06973">
    <property type="entry name" value="DUF1297"/>
    <property type="match status" value="1"/>
</dbReference>
<keyword evidence="7 10" id="KW-0067">ATP-binding</keyword>
<evidence type="ECO:0000256" key="9">
    <source>
        <dbReference type="ARBA" id="ARBA00023211"/>
    </source>
</evidence>
<accession>A0A1F7HTZ8</accession>
<evidence type="ECO:0000256" key="5">
    <source>
        <dbReference type="ARBA" id="ARBA00022741"/>
    </source>
</evidence>
<dbReference type="InterPro" id="IPR023656">
    <property type="entry name" value="IMP_biosynth_PurP"/>
</dbReference>
<dbReference type="GO" id="GO:0000287">
    <property type="term" value="F:magnesium ion binding"/>
    <property type="evidence" value="ECO:0007669"/>
    <property type="project" value="InterPro"/>
</dbReference>
<dbReference type="Proteomes" id="UP000178853">
    <property type="component" value="Unassembled WGS sequence"/>
</dbReference>
<keyword evidence="9" id="KW-0464">Manganese</keyword>
<keyword evidence="6" id="KW-0658">Purine biosynthesis</keyword>
<keyword evidence="5 10" id="KW-0547">Nucleotide-binding</keyword>
<comment type="cofactor">
    <cofactor evidence="1">
        <name>Mn(2+)</name>
        <dbReference type="ChEBI" id="CHEBI:29035"/>
    </cofactor>
</comment>
<keyword evidence="3" id="KW-0436">Ligase</keyword>
<comment type="caution">
    <text evidence="12">The sequence shown here is derived from an EMBL/GenBank/DDBJ whole genome shotgun (WGS) entry which is preliminary data.</text>
</comment>
<evidence type="ECO:0000313" key="13">
    <source>
        <dbReference type="Proteomes" id="UP000178853"/>
    </source>
</evidence>
<evidence type="ECO:0000256" key="7">
    <source>
        <dbReference type="ARBA" id="ARBA00022840"/>
    </source>
</evidence>
<evidence type="ECO:0000313" key="12">
    <source>
        <dbReference type="EMBL" id="OGK34624.1"/>
    </source>
</evidence>
<dbReference type="InterPro" id="IPR005479">
    <property type="entry name" value="CPAse_ATP-bd"/>
</dbReference>
<dbReference type="SUPFAM" id="SSF56059">
    <property type="entry name" value="Glutathione synthetase ATP-binding domain-like"/>
    <property type="match status" value="1"/>
</dbReference>
<evidence type="ECO:0000256" key="1">
    <source>
        <dbReference type="ARBA" id="ARBA00001936"/>
    </source>
</evidence>
<proteinExistence type="predicted"/>
<dbReference type="Pfam" id="PF06849">
    <property type="entry name" value="DUF1246"/>
    <property type="match status" value="1"/>
</dbReference>
<keyword evidence="8" id="KW-0460">Magnesium</keyword>
<dbReference type="InterPro" id="IPR011761">
    <property type="entry name" value="ATP-grasp"/>
</dbReference>
<dbReference type="PANTHER" id="PTHR38147">
    <property type="entry name" value="5-FORMAMINOIMIDAZOLE-4-CARBOXAMIDE-1-(BETA)-D-RIBOFURANOSYL 5'-MONOPHOSPHATE SYNTHETASE-RELATED"/>
    <property type="match status" value="1"/>
</dbReference>
<protein>
    <recommendedName>
        <fullName evidence="11">ATP-grasp domain-containing protein</fullName>
    </recommendedName>
</protein>
<dbReference type="AlphaFoldDB" id="A0A1F7HTZ8"/>
<dbReference type="PROSITE" id="PS50975">
    <property type="entry name" value="ATP_GRASP"/>
    <property type="match status" value="1"/>
</dbReference>
<dbReference type="EMBL" id="MGAA01000082">
    <property type="protein sequence ID" value="OGK34624.1"/>
    <property type="molecule type" value="Genomic_DNA"/>
</dbReference>
<dbReference type="InterPro" id="IPR010672">
    <property type="entry name" value="IMP_biosynth_PurP_N"/>
</dbReference>
<dbReference type="PIRSF" id="PIRSF004602">
    <property type="entry name" value="ATPgrasp_PurP"/>
    <property type="match status" value="1"/>
</dbReference>
<evidence type="ECO:0000256" key="6">
    <source>
        <dbReference type="ARBA" id="ARBA00022755"/>
    </source>
</evidence>
<dbReference type="GO" id="GO:0006188">
    <property type="term" value="P:IMP biosynthetic process"/>
    <property type="evidence" value="ECO:0007669"/>
    <property type="project" value="InterPro"/>
</dbReference>
<sequence>MKKQYTIATLGSHSALTILKGAKDEDFKTLLITTPDRTDFYRRFPFIDEVSQIPSFSQFHEVEKKLKKKNVIIIPHGSFVAYLSLEGNKKMHLPYFGNKNVLDWEFDRSKQHTWMTESGINKAPIYKNADEAEYPVIIKSYGAAGGKGYIFASDKNKLKKKLKTLLGKPYIIQKYIVGVPLYIHYFYSPISNKIEILGVDRRYETNTDALGRIPYQHQRNMDIDLSYVVVANSALTLRESMLMEAFAMGERIVEASQKIIDKKGLFGPFCLETVITSDQKFHVIEISARIVAGTFLFQNGSPYSWLLYDEPMSMGRRIAREIKIAIKKNKLALITD</sequence>
<dbReference type="Pfam" id="PF02786">
    <property type="entry name" value="CPSase_L_D2"/>
    <property type="match status" value="1"/>
</dbReference>
<evidence type="ECO:0000256" key="10">
    <source>
        <dbReference type="PROSITE-ProRule" id="PRU00409"/>
    </source>
</evidence>
<dbReference type="InterPro" id="IPR013815">
    <property type="entry name" value="ATP_grasp_subdomain_1"/>
</dbReference>
<comment type="cofactor">
    <cofactor evidence="2">
        <name>Mg(2+)</name>
        <dbReference type="ChEBI" id="CHEBI:18420"/>
    </cofactor>
</comment>
<name>A0A1F7HTZ8_9BACT</name>
<dbReference type="Gene3D" id="3.40.50.20">
    <property type="match status" value="1"/>
</dbReference>
<dbReference type="PANTHER" id="PTHR38147:SF2">
    <property type="entry name" value="5-FORMAMINOIMIDAZOLE-4-CARBOXAMIDE-1-(BETA)-D-RIBOFURANOSYL 5'-MONOPHOSPHATE SYNTHETASE"/>
    <property type="match status" value="1"/>
</dbReference>
<dbReference type="GO" id="GO:0005524">
    <property type="term" value="F:ATP binding"/>
    <property type="evidence" value="ECO:0007669"/>
    <property type="project" value="UniProtKB-UniRule"/>
</dbReference>
<dbReference type="InterPro" id="IPR016185">
    <property type="entry name" value="PreATP-grasp_dom_sf"/>
</dbReference>